<evidence type="ECO:0000313" key="1">
    <source>
        <dbReference type="EMBL" id="DAF48876.1"/>
    </source>
</evidence>
<proteinExistence type="predicted"/>
<reference evidence="1" key="1">
    <citation type="journal article" date="2021" name="Proc. Natl. Acad. Sci. U.S.A.">
        <title>A Catalog of Tens of Thousands of Viruses from Human Metagenomes Reveals Hidden Associations with Chronic Diseases.</title>
        <authorList>
            <person name="Tisza M.J."/>
            <person name="Buck C.B."/>
        </authorList>
    </citation>
    <scope>NUCLEOTIDE SEQUENCE</scope>
    <source>
        <strain evidence="1">Ct7Ex2</strain>
    </source>
</reference>
<protein>
    <submittedName>
        <fullName evidence="1">Uncharacterized protein</fullName>
    </submittedName>
</protein>
<organism evidence="1">
    <name type="scientific">Podoviridae sp. ct7Ex2</name>
    <dbReference type="NCBI Taxonomy" id="2827722"/>
    <lineage>
        <taxon>Viruses</taxon>
        <taxon>Duplodnaviria</taxon>
        <taxon>Heunggongvirae</taxon>
        <taxon>Uroviricota</taxon>
        <taxon>Caudoviricetes</taxon>
    </lineage>
</organism>
<accession>A0A8S5SCW4</accession>
<sequence>MIIKDLINRAYMQVGDTSQVNYTPYQFLEFYNEGNHILHKIVLRYIPDILRVTETGVPNRPTIALSSFALQIVSVKDMYGHSVEYTMEGHKIITAKNALQRGLTVVYIPSADYKEIDDESGYPAEIESLLVNYMVARILKADLSFVSGWEDTISEMARQMNDESGFIARGYWPYDCRRTDYDD</sequence>
<dbReference type="EMBL" id="BK032576">
    <property type="protein sequence ID" value="DAF48876.1"/>
    <property type="molecule type" value="Genomic_DNA"/>
</dbReference>
<name>A0A8S5SCW4_9CAUD</name>